<feature type="region of interest" description="Disordered" evidence="17">
    <location>
        <begin position="684"/>
        <end position="1183"/>
    </location>
</feature>
<feature type="compositionally biased region" description="Pro residues" evidence="17">
    <location>
        <begin position="1136"/>
        <end position="1148"/>
    </location>
</feature>
<evidence type="ECO:0000256" key="8">
    <source>
        <dbReference type="ARBA" id="ARBA00022443"/>
    </source>
</evidence>
<reference evidence="20" key="1">
    <citation type="submission" date="2015-07" db="EMBL/GenBank/DDBJ databases">
        <authorList>
            <person name="Teixeira M.M."/>
            <person name="Souza R.C."/>
            <person name="Almeida L.G."/>
            <person name="Vicente V.A."/>
            <person name="de Hoog S."/>
            <person name="Bocca A.L."/>
            <person name="de Almeida S.R."/>
            <person name="Vasconcelos A.T."/>
            <person name="Felipe M.S."/>
        </authorList>
    </citation>
    <scope>NUCLEOTIDE SEQUENCE [LARGE SCALE GENOMIC DNA]</scope>
    <source>
        <strain evidence="20">KSF</strain>
    </source>
</reference>
<keyword evidence="10" id="KW-0963">Cytoplasm</keyword>
<dbReference type="InterPro" id="IPR013761">
    <property type="entry name" value="SAM/pointed_sf"/>
</dbReference>
<feature type="compositionally biased region" description="Low complexity" evidence="17">
    <location>
        <begin position="1006"/>
        <end position="1023"/>
    </location>
</feature>
<dbReference type="PRINTS" id="PR00452">
    <property type="entry name" value="SH3DOMAIN"/>
</dbReference>
<feature type="domain" description="SH3" evidence="18">
    <location>
        <begin position="2"/>
        <end position="69"/>
    </location>
</feature>
<dbReference type="Pfam" id="PF00018">
    <property type="entry name" value="SH3_1"/>
    <property type="match status" value="3"/>
</dbReference>
<evidence type="ECO:0000256" key="4">
    <source>
        <dbReference type="ARBA" id="ARBA00007948"/>
    </source>
</evidence>
<dbReference type="InterPro" id="IPR001452">
    <property type="entry name" value="SH3_domain"/>
</dbReference>
<feature type="compositionally biased region" description="Polar residues" evidence="17">
    <location>
        <begin position="932"/>
        <end position="942"/>
    </location>
</feature>
<evidence type="ECO:0000313" key="20">
    <source>
        <dbReference type="Proteomes" id="UP000094526"/>
    </source>
</evidence>
<dbReference type="VEuPathDB" id="FungiDB:CLCR_04517"/>
<dbReference type="GO" id="GO:0005634">
    <property type="term" value="C:nucleus"/>
    <property type="evidence" value="ECO:0007669"/>
    <property type="project" value="TreeGrafter"/>
</dbReference>
<dbReference type="SUPFAM" id="SSF50044">
    <property type="entry name" value="SH3-domain"/>
    <property type="match status" value="3"/>
</dbReference>
<evidence type="ECO:0000256" key="2">
    <source>
        <dbReference type="ARBA" id="ARBA00004236"/>
    </source>
</evidence>
<evidence type="ECO:0000313" key="19">
    <source>
        <dbReference type="EMBL" id="OCT49446.1"/>
    </source>
</evidence>
<dbReference type="GO" id="GO:0005886">
    <property type="term" value="C:plasma membrane"/>
    <property type="evidence" value="ECO:0007669"/>
    <property type="project" value="UniProtKB-SubCell"/>
</dbReference>
<feature type="compositionally biased region" description="Low complexity" evidence="17">
    <location>
        <begin position="1039"/>
        <end position="1049"/>
    </location>
</feature>
<evidence type="ECO:0000256" key="14">
    <source>
        <dbReference type="ARBA" id="ARBA00029697"/>
    </source>
</evidence>
<dbReference type="VEuPathDB" id="FungiDB:G647_03358"/>
<feature type="compositionally biased region" description="Basic and acidic residues" evidence="17">
    <location>
        <begin position="460"/>
        <end position="483"/>
    </location>
</feature>
<keyword evidence="20" id="KW-1185">Reference proteome</keyword>
<dbReference type="Pfam" id="PF08226">
    <property type="entry name" value="DUF1720"/>
    <property type="match status" value="1"/>
</dbReference>
<dbReference type="STRING" id="86049.A0A1C1CLR4"/>
<dbReference type="PANTHER" id="PTHR15735">
    <property type="entry name" value="FCH AND DOUBLE SH3 DOMAINS PROTEIN"/>
    <property type="match status" value="1"/>
</dbReference>
<dbReference type="CDD" id="cd11775">
    <property type="entry name" value="SH3_Sla1p_3"/>
    <property type="match status" value="1"/>
</dbReference>
<dbReference type="GO" id="GO:0030674">
    <property type="term" value="F:protein-macromolecule adaptor activity"/>
    <property type="evidence" value="ECO:0007669"/>
    <property type="project" value="InterPro"/>
</dbReference>
<evidence type="ECO:0000256" key="5">
    <source>
        <dbReference type="ARBA" id="ARBA00016255"/>
    </source>
</evidence>
<comment type="caution">
    <text evidence="19">The sequence shown here is derived from an EMBL/GenBank/DDBJ whole genome shotgun (WGS) entry which is preliminary data.</text>
</comment>
<comment type="subcellular location">
    <subcellularLocation>
        <location evidence="2">Cell membrane</location>
    </subcellularLocation>
    <subcellularLocation>
        <location evidence="3">Cytoplasm</location>
    </subcellularLocation>
    <subcellularLocation>
        <location evidence="1">Membrane</location>
        <topology evidence="1">Peripheral membrane protein</topology>
    </subcellularLocation>
</comment>
<dbReference type="GO" id="GO:0005737">
    <property type="term" value="C:cytoplasm"/>
    <property type="evidence" value="ECO:0007669"/>
    <property type="project" value="UniProtKB-SubCell"/>
</dbReference>
<dbReference type="OrthoDB" id="26539at2759"/>
<evidence type="ECO:0000256" key="3">
    <source>
        <dbReference type="ARBA" id="ARBA00004496"/>
    </source>
</evidence>
<dbReference type="Gene3D" id="2.30.30.700">
    <property type="entry name" value="SLA1 homology domain 1"/>
    <property type="match status" value="1"/>
</dbReference>
<feature type="compositionally biased region" description="Low complexity" evidence="17">
    <location>
        <begin position="772"/>
        <end position="794"/>
    </location>
</feature>
<dbReference type="EMBL" id="LGRB01000011">
    <property type="protein sequence ID" value="OCT49446.1"/>
    <property type="molecule type" value="Genomic_DNA"/>
</dbReference>
<dbReference type="PROSITE" id="PS50002">
    <property type="entry name" value="SH3"/>
    <property type="match status" value="3"/>
</dbReference>
<feature type="region of interest" description="Disordered" evidence="17">
    <location>
        <begin position="460"/>
        <end position="519"/>
    </location>
</feature>
<dbReference type="GO" id="GO:0000147">
    <property type="term" value="P:actin cortical patch assembly"/>
    <property type="evidence" value="ECO:0007669"/>
    <property type="project" value="TreeGrafter"/>
</dbReference>
<evidence type="ECO:0000256" key="15">
    <source>
        <dbReference type="ARBA" id="ARBA00030785"/>
    </source>
</evidence>
<feature type="compositionally biased region" description="Low complexity" evidence="17">
    <location>
        <begin position="966"/>
        <end position="988"/>
    </location>
</feature>
<feature type="compositionally biased region" description="Low complexity" evidence="17">
    <location>
        <begin position="1149"/>
        <end position="1158"/>
    </location>
</feature>
<keyword evidence="13" id="KW-0472">Membrane</keyword>
<gene>
    <name evidence="19" type="primary">sla1</name>
    <name evidence="19" type="ORF">CLCR_04517</name>
</gene>
<keyword evidence="11" id="KW-0254">Endocytosis</keyword>
<dbReference type="GO" id="GO:0042802">
    <property type="term" value="F:identical protein binding"/>
    <property type="evidence" value="ECO:0007669"/>
    <property type="project" value="InterPro"/>
</dbReference>
<dbReference type="GO" id="GO:0030833">
    <property type="term" value="P:regulation of actin filament polymerization"/>
    <property type="evidence" value="ECO:0007669"/>
    <property type="project" value="TreeGrafter"/>
</dbReference>
<dbReference type="GO" id="GO:0043130">
    <property type="term" value="F:ubiquitin binding"/>
    <property type="evidence" value="ECO:0007669"/>
    <property type="project" value="InterPro"/>
</dbReference>
<evidence type="ECO:0000256" key="13">
    <source>
        <dbReference type="ARBA" id="ARBA00023136"/>
    </source>
</evidence>
<proteinExistence type="inferred from homology"/>
<organism evidence="19 20">
    <name type="scientific">Cladophialophora carrionii</name>
    <dbReference type="NCBI Taxonomy" id="86049"/>
    <lineage>
        <taxon>Eukaryota</taxon>
        <taxon>Fungi</taxon>
        <taxon>Dikarya</taxon>
        <taxon>Ascomycota</taxon>
        <taxon>Pezizomycotina</taxon>
        <taxon>Eurotiomycetes</taxon>
        <taxon>Chaetothyriomycetidae</taxon>
        <taxon>Chaetothyriales</taxon>
        <taxon>Herpotrichiellaceae</taxon>
        <taxon>Cladophialophora</taxon>
    </lineage>
</organism>
<keyword evidence="9" id="KW-1003">Cell membrane</keyword>
<name>A0A1C1CLR4_9EURO</name>
<accession>A0A1C1CLR4</accession>
<dbReference type="InterPro" id="IPR007131">
    <property type="entry name" value="SHD1"/>
</dbReference>
<dbReference type="Gene3D" id="1.10.150.50">
    <property type="entry name" value="Transcription Factor, Ets-1"/>
    <property type="match status" value="1"/>
</dbReference>
<feature type="compositionally biased region" description="Low complexity" evidence="17">
    <location>
        <begin position="850"/>
        <end position="895"/>
    </location>
</feature>
<dbReference type="InterPro" id="IPR013182">
    <property type="entry name" value="DUF1720"/>
</dbReference>
<dbReference type="eggNOG" id="ENOG502QQC3">
    <property type="taxonomic scope" value="Eukaryota"/>
</dbReference>
<feature type="compositionally biased region" description="Polar residues" evidence="17">
    <location>
        <begin position="684"/>
        <end position="695"/>
    </location>
</feature>
<dbReference type="Pfam" id="PF03983">
    <property type="entry name" value="SHD1"/>
    <property type="match status" value="1"/>
</dbReference>
<evidence type="ECO:0000256" key="12">
    <source>
        <dbReference type="ARBA" id="ARBA00022737"/>
    </source>
</evidence>
<evidence type="ECO:0000256" key="6">
    <source>
        <dbReference type="ARBA" id="ARBA00017350"/>
    </source>
</evidence>
<dbReference type="GO" id="GO:0006897">
    <property type="term" value="P:endocytosis"/>
    <property type="evidence" value="ECO:0007669"/>
    <property type="project" value="UniProtKB-KW"/>
</dbReference>
<dbReference type="Proteomes" id="UP000094526">
    <property type="component" value="Unassembled WGS sequence"/>
</dbReference>
<dbReference type="InterPro" id="IPR035821">
    <property type="entry name" value="Sla1_SH3_3"/>
</dbReference>
<feature type="compositionally biased region" description="Low complexity" evidence="17">
    <location>
        <begin position="1119"/>
        <end position="1135"/>
    </location>
</feature>
<evidence type="ECO:0000256" key="9">
    <source>
        <dbReference type="ARBA" id="ARBA00022475"/>
    </source>
</evidence>
<protein>
    <recommendedName>
        <fullName evidence="7">Actin cytoskeleton-regulatory complex protein SLA1</fullName>
    </recommendedName>
    <alternativeName>
        <fullName evidence="5 6">High osmolarity signaling protein SHO1</fullName>
    </alternativeName>
    <alternativeName>
        <fullName evidence="14 15">Osmosensor SHO1</fullName>
    </alternativeName>
</protein>
<feature type="region of interest" description="Disordered" evidence="17">
    <location>
        <begin position="588"/>
        <end position="607"/>
    </location>
</feature>
<dbReference type="Gene3D" id="2.30.30.40">
    <property type="entry name" value="SH3 Domains"/>
    <property type="match status" value="3"/>
</dbReference>
<feature type="domain" description="SH3" evidence="18">
    <location>
        <begin position="70"/>
        <end position="127"/>
    </location>
</feature>
<dbReference type="GO" id="GO:0008092">
    <property type="term" value="F:cytoskeletal protein binding"/>
    <property type="evidence" value="ECO:0007669"/>
    <property type="project" value="InterPro"/>
</dbReference>
<comment type="similarity">
    <text evidence="4">Belongs to the SLA1 family.</text>
</comment>
<feature type="compositionally biased region" description="Low complexity" evidence="17">
    <location>
        <begin position="592"/>
        <end position="602"/>
    </location>
</feature>
<feature type="compositionally biased region" description="Low complexity" evidence="17">
    <location>
        <begin position="152"/>
        <end position="172"/>
    </location>
</feature>
<dbReference type="InterPro" id="IPR056996">
    <property type="entry name" value="PH_SLA1"/>
</dbReference>
<feature type="domain" description="SH3" evidence="18">
    <location>
        <begin position="368"/>
        <end position="430"/>
    </location>
</feature>
<dbReference type="AlphaFoldDB" id="A0A1C1CLR4"/>
<dbReference type="FunFam" id="2.30.30.40:FF:000256">
    <property type="entry name" value="Actin cytoskeleton-regulatory complex protein SLA1"/>
    <property type="match status" value="1"/>
</dbReference>
<evidence type="ECO:0000259" key="18">
    <source>
        <dbReference type="PROSITE" id="PS50002"/>
    </source>
</evidence>
<dbReference type="InterPro" id="IPR036028">
    <property type="entry name" value="SH3-like_dom_sf"/>
</dbReference>
<evidence type="ECO:0000256" key="1">
    <source>
        <dbReference type="ARBA" id="ARBA00004170"/>
    </source>
</evidence>
<evidence type="ECO:0000256" key="7">
    <source>
        <dbReference type="ARBA" id="ARBA00020357"/>
    </source>
</evidence>
<feature type="compositionally biased region" description="Low complexity" evidence="17">
    <location>
        <begin position="1087"/>
        <end position="1112"/>
    </location>
</feature>
<evidence type="ECO:0000256" key="10">
    <source>
        <dbReference type="ARBA" id="ARBA00022490"/>
    </source>
</evidence>
<feature type="region of interest" description="Disordered" evidence="17">
    <location>
        <begin position="127"/>
        <end position="241"/>
    </location>
</feature>
<dbReference type="SMART" id="SM00326">
    <property type="entry name" value="SH3"/>
    <property type="match status" value="3"/>
</dbReference>
<feature type="compositionally biased region" description="Basic and acidic residues" evidence="17">
    <location>
        <begin position="492"/>
        <end position="519"/>
    </location>
</feature>
<evidence type="ECO:0000256" key="17">
    <source>
        <dbReference type="SAM" id="MobiDB-lite"/>
    </source>
</evidence>
<dbReference type="PANTHER" id="PTHR15735:SF19">
    <property type="entry name" value="ACTIN CYTOSKELETON-REGULATORY COMPLEX PROTEIN SLA1"/>
    <property type="match status" value="1"/>
</dbReference>
<keyword evidence="12" id="KW-0677">Repeat</keyword>
<keyword evidence="8 16" id="KW-0728">SH3 domain</keyword>
<evidence type="ECO:0000256" key="11">
    <source>
        <dbReference type="ARBA" id="ARBA00022583"/>
    </source>
</evidence>
<feature type="compositionally biased region" description="Pro residues" evidence="17">
    <location>
        <begin position="816"/>
        <end position="849"/>
    </location>
</feature>
<sequence>MGFVAICTAVYDYHPQSAGELEIKEGELLYILEKSTEDDWWKAKKKAAADDDDEPEGLIPNNYVEDAKPINTAKALYDYSRQTDEEVSFTEDAELKVYDVSDPDWTLVGVGDDYGFVPANYIELSSAAPAAPGLPPRSPSVRSRGYSNPTGAEADAPASPASPARSIHSPAANLARVLGGGAPTSPIAARTISSPPPAPRQQFTPEASEEDEPAPALPRRPTSQEHSQGPLPSPPYNRAVPPLEDEASQLRSPGGYHLYNISEMVSAMGRRKKMPTTLGINIATGTIMIAPEKSRDGPQQEWTADKMTHYSIEGKHVFIELVRPSKSLDLHAGAKDTAQEIVSALGEIAGAQRSEGLREVITAASGGGSHKKGQVLYDFMAQGDDEVTVAVGDEVIVLDDTKSEEWWNVRRLKNGKEGVVPSSYIEITGFATIEPPSRSGLNAGLSVVEQNRLEEERLAKEAARADRARQEAEAARSRSEIPKRGSSLADDQPQHRRDRRDRDDRKKSRSKPDTAKVRTWTDHSGTFKVEAQFLAVADGKIHLHKVNGVKIAVPVTKMSPEDLEYIEKVTNESIEEHIPVADLIKMKRRSQEASQSSRSGASLQPKALEQPKVPDYDWFDFFLKAGVGPHQCERYSQAMIRDSMDESVLPDITAETLRTLGIKEGDILKIMKFLDQKFGRVRAPSTNGTGTNGEQAQGGLFSGAGGELRNNTRRGRPEATRTTSDTVDADAFATKEEKKVPPPEARATPLTQAAPREPVQSGFDDDAWTVKAPSQPARPRAASAASQSAVAPAATPMPKQPTGAARDLTALLDGPLPAPLQPTPAPVQQPPAQFQPPPQPQQVPTPAPSAPGQQAQQTGANPAFFSQIPQQLPPQQTGFQPQPQPVPQVQLQPQVTAFQAQPPLNVPRQRPLPPQQTSTGLALLSPPPRPTSAPQNPNQNQFGLRPLQPQLTGFPSAAPLQAPPGQSLNDLSQQRLQQQFQQLQLQSQPTGFAQPAQGVGPFGLAPQPTGFQQPQQFGQFQQPYLNGNAAGSPFADPRPSFQPQPTGFPQSPPPGGINSILPPALQPQRTGFGSPPPQPQLNGFGQGIQPQQTGFPQPQPFQPQMTSFQPQPLQQQATGFGQPPQPNGFGNFQQSPVPPVPSLPPMPQLPTLAPLQPQKTGPAPDVKFGSQPKKLVPQPTGRRANLANACEFQLSLHWRLMK</sequence>
<evidence type="ECO:0000256" key="16">
    <source>
        <dbReference type="PROSITE-ProRule" id="PRU00192"/>
    </source>
</evidence>
<dbReference type="Pfam" id="PF24081">
    <property type="entry name" value="PH_SLA1"/>
    <property type="match status" value="1"/>
</dbReference>